<dbReference type="AlphaFoldDB" id="A0A5C1AK85"/>
<dbReference type="Proteomes" id="UP000324974">
    <property type="component" value="Chromosome"/>
</dbReference>
<keyword evidence="2" id="KW-1185">Reference proteome</keyword>
<evidence type="ECO:0000313" key="1">
    <source>
        <dbReference type="EMBL" id="QEL19085.1"/>
    </source>
</evidence>
<protein>
    <submittedName>
        <fullName evidence="1">Uncharacterized protein</fullName>
    </submittedName>
</protein>
<evidence type="ECO:0000313" key="2">
    <source>
        <dbReference type="Proteomes" id="UP000324974"/>
    </source>
</evidence>
<accession>A0A5C1AK85</accession>
<proteinExistence type="predicted"/>
<sequence>MTVPNFNVQHPASGPADVWMKLGANAWGQLGYTETGVRIDFVPEWIAMPTDRRGPTGADFRVTGGETANVVLTLAEWDVAFYEAAKSRTRNASGAGFYDRRDIGGYATGALQIAVRHQFYGSVAATPGLPPGYLFPNCFITPHSLSPIGTRSPKLAISFEAEPIFDGGLGGWLLYSTATSFFGSLPAPC</sequence>
<name>A0A5C1AK85_9BACT</name>
<organism evidence="1 2">
    <name type="scientific">Limnoglobus roseus</name>
    <dbReference type="NCBI Taxonomy" id="2598579"/>
    <lineage>
        <taxon>Bacteria</taxon>
        <taxon>Pseudomonadati</taxon>
        <taxon>Planctomycetota</taxon>
        <taxon>Planctomycetia</taxon>
        <taxon>Gemmatales</taxon>
        <taxon>Gemmataceae</taxon>
        <taxon>Limnoglobus</taxon>
    </lineage>
</organism>
<dbReference type="RefSeq" id="WP_149113522.1">
    <property type="nucleotide sequence ID" value="NZ_CP042425.1"/>
</dbReference>
<dbReference type="KEGG" id="lrs:PX52LOC_06142"/>
<dbReference type="EMBL" id="CP042425">
    <property type="protein sequence ID" value="QEL19085.1"/>
    <property type="molecule type" value="Genomic_DNA"/>
</dbReference>
<gene>
    <name evidence="1" type="ORF">PX52LOC_06142</name>
</gene>
<reference evidence="2" key="1">
    <citation type="submission" date="2019-08" db="EMBL/GenBank/DDBJ databases">
        <title>Limnoglobus roseus gen. nov., sp. nov., a novel freshwater planctomycete with a giant genome from the family Gemmataceae.</title>
        <authorList>
            <person name="Kulichevskaya I.S."/>
            <person name="Naumoff D.G."/>
            <person name="Miroshnikov K."/>
            <person name="Ivanova A."/>
            <person name="Philippov D.A."/>
            <person name="Hakobyan A."/>
            <person name="Rijpstra I.C."/>
            <person name="Sinninghe Damste J.S."/>
            <person name="Liesack W."/>
            <person name="Dedysh S.N."/>
        </authorList>
    </citation>
    <scope>NUCLEOTIDE SEQUENCE [LARGE SCALE GENOMIC DNA]</scope>
    <source>
        <strain evidence="2">PX52</strain>
    </source>
</reference>